<dbReference type="InterPro" id="IPR000172">
    <property type="entry name" value="GMC_OxRdtase_N"/>
</dbReference>
<evidence type="ECO:0000256" key="2">
    <source>
        <dbReference type="ARBA" id="ARBA00010790"/>
    </source>
</evidence>
<evidence type="ECO:0000313" key="8">
    <source>
        <dbReference type="EMBL" id="TVT23024.1"/>
    </source>
</evidence>
<gene>
    <name evidence="8" type="ORF">FNH06_11745</name>
</gene>
<dbReference type="GO" id="GO:0050660">
    <property type="term" value="F:flavin adenine dinucleotide binding"/>
    <property type="evidence" value="ECO:0007669"/>
    <property type="project" value="InterPro"/>
</dbReference>
<dbReference type="Pfam" id="PF05199">
    <property type="entry name" value="GMC_oxred_C"/>
    <property type="match status" value="1"/>
</dbReference>
<evidence type="ECO:0000256" key="4">
    <source>
        <dbReference type="ARBA" id="ARBA00022827"/>
    </source>
</evidence>
<evidence type="ECO:0000256" key="5">
    <source>
        <dbReference type="PIRSR" id="PIRSR000137-2"/>
    </source>
</evidence>
<dbReference type="GO" id="GO:0016614">
    <property type="term" value="F:oxidoreductase activity, acting on CH-OH group of donors"/>
    <property type="evidence" value="ECO:0007669"/>
    <property type="project" value="InterPro"/>
</dbReference>
<evidence type="ECO:0000256" key="1">
    <source>
        <dbReference type="ARBA" id="ARBA00001974"/>
    </source>
</evidence>
<dbReference type="InterPro" id="IPR036188">
    <property type="entry name" value="FAD/NAD-bd_sf"/>
</dbReference>
<evidence type="ECO:0000313" key="9">
    <source>
        <dbReference type="Proteomes" id="UP000318578"/>
    </source>
</evidence>
<reference evidence="8 9" key="1">
    <citation type="submission" date="2019-07" db="EMBL/GenBank/DDBJ databases">
        <title>New species of Amycolatopsis and Streptomyces.</title>
        <authorList>
            <person name="Duangmal K."/>
            <person name="Teo W.F.A."/>
            <person name="Lipun K."/>
        </authorList>
    </citation>
    <scope>NUCLEOTIDE SEQUENCE [LARGE SCALE GENOMIC DNA]</scope>
    <source>
        <strain evidence="8 9">JCM 30562</strain>
    </source>
</reference>
<feature type="binding site" evidence="5">
    <location>
        <begin position="13"/>
        <end position="14"/>
    </location>
    <ligand>
        <name>FAD</name>
        <dbReference type="ChEBI" id="CHEBI:57692"/>
    </ligand>
</feature>
<comment type="similarity">
    <text evidence="2 6">Belongs to the GMC oxidoreductase family.</text>
</comment>
<keyword evidence="9" id="KW-1185">Reference proteome</keyword>
<dbReference type="PROSITE" id="PS00623">
    <property type="entry name" value="GMC_OXRED_1"/>
    <property type="match status" value="1"/>
</dbReference>
<dbReference type="InterPro" id="IPR007867">
    <property type="entry name" value="GMC_OxRtase_C"/>
</dbReference>
<dbReference type="Proteomes" id="UP000318578">
    <property type="component" value="Unassembled WGS sequence"/>
</dbReference>
<feature type="binding site" evidence="5">
    <location>
        <position position="82"/>
    </location>
    <ligand>
        <name>FAD</name>
        <dbReference type="ChEBI" id="CHEBI:57692"/>
    </ligand>
</feature>
<feature type="domain" description="Glucose-methanol-choline oxidoreductase N-terminal" evidence="7">
    <location>
        <begin position="80"/>
        <end position="103"/>
    </location>
</feature>
<organism evidence="8 9">
    <name type="scientific">Amycolatopsis acidiphila</name>
    <dbReference type="NCBI Taxonomy" id="715473"/>
    <lineage>
        <taxon>Bacteria</taxon>
        <taxon>Bacillati</taxon>
        <taxon>Actinomycetota</taxon>
        <taxon>Actinomycetes</taxon>
        <taxon>Pseudonocardiales</taxon>
        <taxon>Pseudonocardiaceae</taxon>
        <taxon>Amycolatopsis</taxon>
    </lineage>
</organism>
<dbReference type="PANTHER" id="PTHR11552:SF147">
    <property type="entry name" value="CHOLINE DEHYDROGENASE, MITOCHONDRIAL"/>
    <property type="match status" value="1"/>
</dbReference>
<dbReference type="PANTHER" id="PTHR11552">
    <property type="entry name" value="GLUCOSE-METHANOL-CHOLINE GMC OXIDOREDUCTASE"/>
    <property type="match status" value="1"/>
</dbReference>
<evidence type="ECO:0000256" key="6">
    <source>
        <dbReference type="RuleBase" id="RU003968"/>
    </source>
</evidence>
<dbReference type="InterPro" id="IPR012132">
    <property type="entry name" value="GMC_OxRdtase"/>
</dbReference>
<name>A0A558AFI9_9PSEU</name>
<dbReference type="EMBL" id="VJZA01000014">
    <property type="protein sequence ID" value="TVT23024.1"/>
    <property type="molecule type" value="Genomic_DNA"/>
</dbReference>
<accession>A0A558AFI9</accession>
<dbReference type="AlphaFoldDB" id="A0A558AFI9"/>
<dbReference type="SUPFAM" id="SSF54373">
    <property type="entry name" value="FAD-linked reductases, C-terminal domain"/>
    <property type="match status" value="1"/>
</dbReference>
<protein>
    <submittedName>
        <fullName evidence="8">GMC oxidoreductase</fullName>
    </submittedName>
</protein>
<comment type="cofactor">
    <cofactor evidence="1 5">
        <name>FAD</name>
        <dbReference type="ChEBI" id="CHEBI:57692"/>
    </cofactor>
</comment>
<dbReference type="SUPFAM" id="SSF51905">
    <property type="entry name" value="FAD/NAD(P)-binding domain"/>
    <property type="match status" value="1"/>
</dbReference>
<evidence type="ECO:0000256" key="3">
    <source>
        <dbReference type="ARBA" id="ARBA00022630"/>
    </source>
</evidence>
<keyword evidence="3 6" id="KW-0285">Flavoprotein</keyword>
<dbReference type="Gene3D" id="3.50.50.60">
    <property type="entry name" value="FAD/NAD(P)-binding domain"/>
    <property type="match status" value="1"/>
</dbReference>
<feature type="binding site" evidence="5">
    <location>
        <begin position="90"/>
        <end position="93"/>
    </location>
    <ligand>
        <name>FAD</name>
        <dbReference type="ChEBI" id="CHEBI:57692"/>
    </ligand>
</feature>
<dbReference type="Pfam" id="PF00732">
    <property type="entry name" value="GMC_oxred_N"/>
    <property type="match status" value="1"/>
</dbReference>
<feature type="binding site" evidence="5">
    <location>
        <position position="217"/>
    </location>
    <ligand>
        <name>FAD</name>
        <dbReference type="ChEBI" id="CHEBI:57692"/>
    </ligand>
</feature>
<dbReference type="Gene3D" id="3.30.560.10">
    <property type="entry name" value="Glucose Oxidase, domain 3"/>
    <property type="match status" value="1"/>
</dbReference>
<dbReference type="PIRSF" id="PIRSF000137">
    <property type="entry name" value="Alcohol_oxidase"/>
    <property type="match status" value="1"/>
</dbReference>
<proteinExistence type="inferred from homology"/>
<dbReference type="OrthoDB" id="9785276at2"/>
<keyword evidence="4 5" id="KW-0274">FAD</keyword>
<sequence>MASYDYIIVGGGTSGCVLAAELSKDPGARVLLLEAGKRDRSPIFHIPKGFAFSIENPQHSFVYETEPFGPLGQTEKWSRGRVLGGSSAINGMVYNRGAQHDWDSIVERGNPGWGWEEILPVYKEIEDHQLGASDMRGAGGPLHISVQQSGDPVDEAMLDAAGNIGLKRVDDLNSSDEERVGYAPANIKNGLRQSAGKVFLKPAEKRPNLSVRTGAQVTRVVVEKDRAVGVVVGTGAGAEEIRAGKEIILSLGNMETPKLLELSGIGGAEVLKAAGIDLVLDRPMVGEDMIEHRYVTLQLRLNDPKLGYNARLSSGLGQAASGLKYLFTRSGPIASAAYDLVGFLKTNPAEPRVDAQILMTPFTQGSKPLDLTLESRPGASIIGYPLRPTSLGRLHVVSGDPAVHPRITTNYEFDDADRRKFVDLFRRMRDIAAQHPFVDVVKAETEPGWAVQDDESILNHVLLNGGTSFHAYGACKMGPGEDAVTDPQLRVRGVDGLRVMDASVLPVMVAGNLNGPLMAMSVKAARMILEDA</sequence>
<evidence type="ECO:0000259" key="7">
    <source>
        <dbReference type="PROSITE" id="PS00623"/>
    </source>
</evidence>
<comment type="caution">
    <text evidence="8">The sequence shown here is derived from an EMBL/GenBank/DDBJ whole genome shotgun (WGS) entry which is preliminary data.</text>
</comment>